<reference evidence="2" key="1">
    <citation type="submission" date="2024-06" db="EMBL/GenBank/DDBJ databases">
        <title>Micromonospora sp. strain HUAS YX12 genome sequences.</title>
        <authorList>
            <person name="Mo P."/>
        </authorList>
    </citation>
    <scope>NUCLEOTIDE SEQUENCE</scope>
    <source>
        <strain evidence="2">HUAS YX12</strain>
    </source>
</reference>
<evidence type="ECO:0000313" key="2">
    <source>
        <dbReference type="EMBL" id="XBT79749.1"/>
    </source>
</evidence>
<feature type="region of interest" description="Disordered" evidence="1">
    <location>
        <begin position="31"/>
        <end position="51"/>
    </location>
</feature>
<dbReference type="EMBL" id="CP157974">
    <property type="protein sequence ID" value="XBT79749.1"/>
    <property type="molecule type" value="Genomic_DNA"/>
</dbReference>
<accession>A0AAU7QU64</accession>
<proteinExistence type="predicted"/>
<sequence>MVSMAMIAAARAAEFPASPYAWVLTRDRDHELHGTSESEVGTTGPRQATDEMVERARTEGRRFRLLDEGDIDEGAIADGKDVDEAERGVVYEGLIWTQDEPGGDQDFGPLYDFGTPNYGCVEIQYRDERGQWVSL</sequence>
<evidence type="ECO:0000256" key="1">
    <source>
        <dbReference type="SAM" id="MobiDB-lite"/>
    </source>
</evidence>
<dbReference type="RefSeq" id="WP_349876234.1">
    <property type="nucleotide sequence ID" value="NZ_CP157974.1"/>
</dbReference>
<name>A0AAU7QU64_9ACTN</name>
<feature type="compositionally biased region" description="Polar residues" evidence="1">
    <location>
        <begin position="37"/>
        <end position="46"/>
    </location>
</feature>
<gene>
    <name evidence="2" type="ORF">ABIH81_18990</name>
</gene>
<protein>
    <submittedName>
        <fullName evidence="2">Uncharacterized protein</fullName>
    </submittedName>
</protein>
<organism evidence="2">
    <name type="scientific">Micromonospora sp. HUAS YX12</name>
    <dbReference type="NCBI Taxonomy" id="3156396"/>
    <lineage>
        <taxon>Bacteria</taxon>
        <taxon>Bacillati</taxon>
        <taxon>Actinomycetota</taxon>
        <taxon>Actinomycetes</taxon>
        <taxon>Micromonosporales</taxon>
        <taxon>Micromonosporaceae</taxon>
        <taxon>Micromonospora</taxon>
    </lineage>
</organism>
<dbReference type="AlphaFoldDB" id="A0AAU7QU64"/>